<dbReference type="PANTHER" id="PTHR44305">
    <property type="entry name" value="SI:DKEY-192D15.2-RELATED"/>
    <property type="match status" value="1"/>
</dbReference>
<reference evidence="3" key="1">
    <citation type="submission" date="2018-02" db="EMBL/GenBank/DDBJ databases">
        <authorList>
            <person name="Silar P."/>
        </authorList>
    </citation>
    <scope>NUCLEOTIDE SEQUENCE [LARGE SCALE GENOMIC DNA]</scope>
    <source>
        <strain evidence="3">T</strain>
    </source>
</reference>
<dbReference type="Proteomes" id="UP000280685">
    <property type="component" value="Chromosome 5"/>
</dbReference>
<evidence type="ECO:0000256" key="1">
    <source>
        <dbReference type="SAM" id="MobiDB-lite"/>
    </source>
</evidence>
<dbReference type="EMBL" id="LR026968">
    <property type="protein sequence ID" value="VBB81436.1"/>
    <property type="molecule type" value="Genomic_DNA"/>
</dbReference>
<evidence type="ECO:0000259" key="2">
    <source>
        <dbReference type="PROSITE" id="PS50011"/>
    </source>
</evidence>
<sequence>MANQKREDIKDLKAFRYMQRQRQDYFDQFRRGLNYGHPGNEALMRLQVPKPGKWKGYQNKHARHFVYKIQEVWDEAGPGQTRQAALEANDRLAATMAVADFRLVKVLGWGGLGVASMYDALGKDNKMLRVVCKIDIFPHYPCIPREVKAHLMTAGAKHVIQQVILQAEGLISDAAINRLGNIARQTAAGLDMTVPTSIDRRGRKRKRDPKDGDGDDDFEVIEAVPIGEFVELDLNEIKHDMKVDARKELDANQRVLFIQFMNRGRLDDHICRAAMTRRPFPALVLWQVFDLFRGVVGMAYPEAFMPWDVDPSKVQVPEVSETARGLRPLEPYDNRDTMVHYDIDPLNILVDEFDANEHNLAPLTKIADLGLIHIYNGNTSAWDYWNSRGRGKQSAYTPEQFSEEWDYINGNPRTIKSDTAGNFNWWTNLYQIALVIWQMVSLCHAELSPSPEKITIKMLDGTETTAYGFGGYILNDKKFKHIDRDLRELINQCMLHVPAKRPTIEQLENLLRSKTNIQGVDPQNQEQVEAQRYCEWLFKGTPAPKPAQPVDHKLPAGLRGWTVKNVVEEQKIWLETPEEAARRKALNKAPQTRHINPGRVLANRFGIVKEVRNLWGDYFKRK</sequence>
<dbReference type="Gene3D" id="1.10.510.10">
    <property type="entry name" value="Transferase(Phosphotransferase) domain 1"/>
    <property type="match status" value="1"/>
</dbReference>
<feature type="region of interest" description="Disordered" evidence="1">
    <location>
        <begin position="198"/>
        <end position="217"/>
    </location>
</feature>
<protein>
    <recommendedName>
        <fullName evidence="2">Protein kinase domain-containing protein</fullName>
    </recommendedName>
</protein>
<name>A0ABY6SEI6_PODCO</name>
<accession>A0ABY6SEI6</accession>
<proteinExistence type="predicted"/>
<gene>
    <name evidence="3" type="ORF">PODCO_511883</name>
</gene>
<evidence type="ECO:0000313" key="4">
    <source>
        <dbReference type="Proteomes" id="UP000280685"/>
    </source>
</evidence>
<evidence type="ECO:0000313" key="3">
    <source>
        <dbReference type="EMBL" id="VBB81436.1"/>
    </source>
</evidence>
<dbReference type="PROSITE" id="PS50011">
    <property type="entry name" value="PROTEIN_KINASE_DOM"/>
    <property type="match status" value="1"/>
</dbReference>
<dbReference type="SUPFAM" id="SSF56112">
    <property type="entry name" value="Protein kinase-like (PK-like)"/>
    <property type="match status" value="1"/>
</dbReference>
<organism evidence="3 4">
    <name type="scientific">Podospora comata</name>
    <dbReference type="NCBI Taxonomy" id="48703"/>
    <lineage>
        <taxon>Eukaryota</taxon>
        <taxon>Fungi</taxon>
        <taxon>Dikarya</taxon>
        <taxon>Ascomycota</taxon>
        <taxon>Pezizomycotina</taxon>
        <taxon>Sordariomycetes</taxon>
        <taxon>Sordariomycetidae</taxon>
        <taxon>Sordariales</taxon>
        <taxon>Podosporaceae</taxon>
        <taxon>Podospora</taxon>
    </lineage>
</organism>
<keyword evidence="4" id="KW-1185">Reference proteome</keyword>
<dbReference type="InterPro" id="IPR053083">
    <property type="entry name" value="TF_kinase-domain_protein"/>
</dbReference>
<feature type="domain" description="Protein kinase" evidence="2">
    <location>
        <begin position="101"/>
        <end position="511"/>
    </location>
</feature>
<dbReference type="InterPro" id="IPR000719">
    <property type="entry name" value="Prot_kinase_dom"/>
</dbReference>
<dbReference type="InterPro" id="IPR011009">
    <property type="entry name" value="Kinase-like_dom_sf"/>
</dbReference>